<comment type="similarity">
    <text evidence="1">Belongs to the short-chain dehydrogenases/reductases (SDR) family.</text>
</comment>
<organism evidence="3 4">
    <name type="scientific">Pelagibaculum spongiae</name>
    <dbReference type="NCBI Taxonomy" id="2080658"/>
    <lineage>
        <taxon>Bacteria</taxon>
        <taxon>Pseudomonadati</taxon>
        <taxon>Pseudomonadota</taxon>
        <taxon>Gammaproteobacteria</taxon>
        <taxon>Oceanospirillales</taxon>
        <taxon>Pelagibaculum</taxon>
    </lineage>
</organism>
<comment type="caution">
    <text evidence="3">The sequence shown here is derived from an EMBL/GenBank/DDBJ whole genome shotgun (WGS) entry which is preliminary data.</text>
</comment>
<dbReference type="GO" id="GO:0016491">
    <property type="term" value="F:oxidoreductase activity"/>
    <property type="evidence" value="ECO:0007669"/>
    <property type="project" value="UniProtKB-KW"/>
</dbReference>
<dbReference type="RefSeq" id="WP_116687432.1">
    <property type="nucleotide sequence ID" value="NZ_CAWNYD010000004.1"/>
</dbReference>
<dbReference type="PANTHER" id="PTHR44196:SF1">
    <property type="entry name" value="DEHYDROGENASE_REDUCTASE SDR FAMILY MEMBER 7B"/>
    <property type="match status" value="1"/>
</dbReference>
<name>A0A2V1GVF6_9GAMM</name>
<evidence type="ECO:0000256" key="1">
    <source>
        <dbReference type="ARBA" id="ARBA00006484"/>
    </source>
</evidence>
<dbReference type="NCBIfam" id="NF005489">
    <property type="entry name" value="PRK07102.1"/>
    <property type="match status" value="1"/>
</dbReference>
<dbReference type="AlphaFoldDB" id="A0A2V1GVF6"/>
<dbReference type="PANTHER" id="PTHR44196">
    <property type="entry name" value="DEHYDROGENASE/REDUCTASE SDR FAMILY MEMBER 7B"/>
    <property type="match status" value="1"/>
</dbReference>
<accession>A0A2V1GVF6</accession>
<dbReference type="Gene3D" id="3.40.50.720">
    <property type="entry name" value="NAD(P)-binding Rossmann-like Domain"/>
    <property type="match status" value="1"/>
</dbReference>
<sequence length="248" mass="27529">MKTNLIFGATSAIAQKVAQKLAQRNERLLLIGRNEEKLQVIADDLTARGANQVDFALIDLAEVDQIPQQIEAFLQFKKIEHIDRVLIAHGTLPDQADIADSWQKTDQALRENGTSVIAILATLAEKLEQQKSGQIAVISSVAGDRGRQSNYVYGSAKALVTAYCQGLRNRLAKSNVQLLTIKPGFVDTPMTAAIAKGGPLWAKPEQVADDILNGLDKGKNEIYTLWFWRFIMMIIKYIPEPIFKRLSL</sequence>
<dbReference type="InterPro" id="IPR002347">
    <property type="entry name" value="SDR_fam"/>
</dbReference>
<dbReference type="SUPFAM" id="SSF51735">
    <property type="entry name" value="NAD(P)-binding Rossmann-fold domains"/>
    <property type="match status" value="1"/>
</dbReference>
<evidence type="ECO:0000313" key="3">
    <source>
        <dbReference type="EMBL" id="PVZ68923.1"/>
    </source>
</evidence>
<keyword evidence="2" id="KW-0560">Oxidoreductase</keyword>
<reference evidence="3 4" key="1">
    <citation type="submission" date="2018-04" db="EMBL/GenBank/DDBJ databases">
        <title>Thalassorhabdus spongiae gen. nov., sp. nov., isolated from a marine sponge in South-West Iceland.</title>
        <authorList>
            <person name="Knobloch S."/>
            <person name="Daussin A."/>
            <person name="Johannsson R."/>
            <person name="Marteinsson V.T."/>
        </authorList>
    </citation>
    <scope>NUCLEOTIDE SEQUENCE [LARGE SCALE GENOMIC DNA]</scope>
    <source>
        <strain evidence="3 4">Hp12</strain>
    </source>
</reference>
<dbReference type="PRINTS" id="PR00081">
    <property type="entry name" value="GDHRDH"/>
</dbReference>
<dbReference type="GO" id="GO:0016020">
    <property type="term" value="C:membrane"/>
    <property type="evidence" value="ECO:0007669"/>
    <property type="project" value="TreeGrafter"/>
</dbReference>
<dbReference type="Pfam" id="PF00106">
    <property type="entry name" value="adh_short"/>
    <property type="match status" value="1"/>
</dbReference>
<dbReference type="OrthoDB" id="335726at2"/>
<protein>
    <submittedName>
        <fullName evidence="3">Short-chain dehydrogenase</fullName>
    </submittedName>
</protein>
<evidence type="ECO:0000313" key="4">
    <source>
        <dbReference type="Proteomes" id="UP000244906"/>
    </source>
</evidence>
<evidence type="ECO:0000256" key="2">
    <source>
        <dbReference type="ARBA" id="ARBA00023002"/>
    </source>
</evidence>
<dbReference type="Proteomes" id="UP000244906">
    <property type="component" value="Unassembled WGS sequence"/>
</dbReference>
<gene>
    <name evidence="3" type="ORF">DC094_11775</name>
</gene>
<keyword evidence="4" id="KW-1185">Reference proteome</keyword>
<dbReference type="EMBL" id="QDDL01000004">
    <property type="protein sequence ID" value="PVZ68923.1"/>
    <property type="molecule type" value="Genomic_DNA"/>
</dbReference>
<dbReference type="InterPro" id="IPR036291">
    <property type="entry name" value="NAD(P)-bd_dom_sf"/>
</dbReference>
<proteinExistence type="inferred from homology"/>